<keyword evidence="8" id="KW-1185">Reference proteome</keyword>
<evidence type="ECO:0000256" key="2">
    <source>
        <dbReference type="ARBA" id="ARBA00007118"/>
    </source>
</evidence>
<keyword evidence="4" id="KW-0288">FMN</keyword>
<keyword evidence="5" id="KW-0560">Oxidoreductase</keyword>
<dbReference type="Pfam" id="PF00881">
    <property type="entry name" value="Nitroreductase"/>
    <property type="match status" value="2"/>
</dbReference>
<comment type="similarity">
    <text evidence="2">Belongs to the nitroreductase family.</text>
</comment>
<evidence type="ECO:0000259" key="6">
    <source>
        <dbReference type="Pfam" id="PF00881"/>
    </source>
</evidence>
<dbReference type="PANTHER" id="PTHR43673:SF2">
    <property type="entry name" value="NITROREDUCTASE"/>
    <property type="match status" value="1"/>
</dbReference>
<evidence type="ECO:0000313" key="7">
    <source>
        <dbReference type="EMBL" id="MBC6678613.1"/>
    </source>
</evidence>
<evidence type="ECO:0000256" key="4">
    <source>
        <dbReference type="ARBA" id="ARBA00022643"/>
    </source>
</evidence>
<dbReference type="PANTHER" id="PTHR43673">
    <property type="entry name" value="NAD(P)H NITROREDUCTASE YDGI-RELATED"/>
    <property type="match status" value="1"/>
</dbReference>
<dbReference type="AlphaFoldDB" id="A0A923SUQ9"/>
<evidence type="ECO:0000256" key="1">
    <source>
        <dbReference type="ARBA" id="ARBA00001917"/>
    </source>
</evidence>
<dbReference type="CDD" id="cd02151">
    <property type="entry name" value="nitroreductase"/>
    <property type="match status" value="1"/>
</dbReference>
<dbReference type="GO" id="GO:0016491">
    <property type="term" value="F:oxidoreductase activity"/>
    <property type="evidence" value="ECO:0007669"/>
    <property type="project" value="UniProtKB-KW"/>
</dbReference>
<comment type="cofactor">
    <cofactor evidence="1">
        <name>FMN</name>
        <dbReference type="ChEBI" id="CHEBI:58210"/>
    </cofactor>
</comment>
<dbReference type="Proteomes" id="UP000602647">
    <property type="component" value="Unassembled WGS sequence"/>
</dbReference>
<gene>
    <name evidence="7" type="ORF">H9L42_02070</name>
</gene>
<feature type="domain" description="Nitroreductase" evidence="6">
    <location>
        <begin position="64"/>
        <end position="149"/>
    </location>
</feature>
<protein>
    <submittedName>
        <fullName evidence="7">Nitroreductase family protein</fullName>
    </submittedName>
</protein>
<dbReference type="Gene3D" id="3.40.109.10">
    <property type="entry name" value="NADH Oxidase"/>
    <property type="match status" value="1"/>
</dbReference>
<feature type="domain" description="Nitroreductase" evidence="6">
    <location>
        <begin position="6"/>
        <end position="57"/>
    </location>
</feature>
<evidence type="ECO:0000256" key="5">
    <source>
        <dbReference type="ARBA" id="ARBA00023002"/>
    </source>
</evidence>
<comment type="caution">
    <text evidence="7">The sequence shown here is derived from an EMBL/GenBank/DDBJ whole genome shotgun (WGS) entry which is preliminary data.</text>
</comment>
<evidence type="ECO:0000313" key="8">
    <source>
        <dbReference type="Proteomes" id="UP000602647"/>
    </source>
</evidence>
<name>A0A923SUQ9_9FIRM</name>
<dbReference type="InterPro" id="IPR000415">
    <property type="entry name" value="Nitroreductase-like"/>
</dbReference>
<dbReference type="SUPFAM" id="SSF55469">
    <property type="entry name" value="FMN-dependent nitroreductase-like"/>
    <property type="match status" value="1"/>
</dbReference>
<reference evidence="7" key="1">
    <citation type="submission" date="2020-08" db="EMBL/GenBank/DDBJ databases">
        <title>Genome public.</title>
        <authorList>
            <person name="Liu C."/>
            <person name="Sun Q."/>
        </authorList>
    </citation>
    <scope>NUCLEOTIDE SEQUENCE</scope>
    <source>
        <strain evidence="7">BX12</strain>
    </source>
</reference>
<evidence type="ECO:0000256" key="3">
    <source>
        <dbReference type="ARBA" id="ARBA00022630"/>
    </source>
</evidence>
<keyword evidence="3" id="KW-0285">Flavoprotein</keyword>
<dbReference type="EMBL" id="JACRYT010000001">
    <property type="protein sequence ID" value="MBC6678613.1"/>
    <property type="molecule type" value="Genomic_DNA"/>
</dbReference>
<accession>A0A923SUQ9</accession>
<proteinExistence type="inferred from homology"/>
<dbReference type="InterPro" id="IPR029479">
    <property type="entry name" value="Nitroreductase"/>
</dbReference>
<organism evidence="7 8">
    <name type="scientific">Zhenpiania hominis</name>
    <dbReference type="NCBI Taxonomy" id="2763644"/>
    <lineage>
        <taxon>Bacteria</taxon>
        <taxon>Bacillati</taxon>
        <taxon>Bacillota</taxon>
        <taxon>Clostridia</taxon>
        <taxon>Peptostreptococcales</taxon>
        <taxon>Anaerovoracaceae</taxon>
        <taxon>Zhenpiania</taxon>
    </lineage>
</organism>
<dbReference type="RefSeq" id="WP_187301777.1">
    <property type="nucleotide sequence ID" value="NZ_CBCTQH010000060.1"/>
</dbReference>
<sequence length="173" mass="19719">MIEKLQKRRSIRRYTEEAVPEEKLKTILRAGLLSPTSKNLHPWEFLVVRDKETLGKLTDCRDKGADMLKGAAAAVIVMADTEVNDVWIEDCSIAMSNMHLTAADQGVGSCWIQIRNRNSRKDGMTSEAFLKELFSLEEKYAVEAILSLGIPAQERPPLQLDERLWEKVHFETF</sequence>